<dbReference type="InterPro" id="IPR002938">
    <property type="entry name" value="FAD-bd"/>
</dbReference>
<keyword evidence="3" id="KW-0274">FAD</keyword>
<dbReference type="PRINTS" id="PR00420">
    <property type="entry name" value="RNGMNOXGNASE"/>
</dbReference>
<evidence type="ECO:0000313" key="7">
    <source>
        <dbReference type="Proteomes" id="UP000237983"/>
    </source>
</evidence>
<organism evidence="6 7">
    <name type="scientific">Glaciihabitans tibetensis</name>
    <dbReference type="NCBI Taxonomy" id="1266600"/>
    <lineage>
        <taxon>Bacteria</taxon>
        <taxon>Bacillati</taxon>
        <taxon>Actinomycetota</taxon>
        <taxon>Actinomycetes</taxon>
        <taxon>Micrococcales</taxon>
        <taxon>Microbacteriaceae</taxon>
        <taxon>Glaciihabitans</taxon>
    </lineage>
</organism>
<feature type="compositionally biased region" description="Pro residues" evidence="4">
    <location>
        <begin position="249"/>
        <end position="261"/>
    </location>
</feature>
<comment type="cofactor">
    <cofactor evidence="1">
        <name>FAD</name>
        <dbReference type="ChEBI" id="CHEBI:57692"/>
    </cofactor>
</comment>
<dbReference type="Gene3D" id="3.40.30.120">
    <property type="match status" value="1"/>
</dbReference>
<dbReference type="PROSITE" id="PS51725">
    <property type="entry name" value="ABM"/>
    <property type="match status" value="2"/>
</dbReference>
<dbReference type="Proteomes" id="UP000237983">
    <property type="component" value="Unassembled WGS sequence"/>
</dbReference>
<evidence type="ECO:0000256" key="3">
    <source>
        <dbReference type="ARBA" id="ARBA00022827"/>
    </source>
</evidence>
<keyword evidence="2" id="KW-0285">Flavoprotein</keyword>
<feature type="domain" description="ABM" evidence="5">
    <location>
        <begin position="6"/>
        <end position="94"/>
    </location>
</feature>
<accession>A0A2T0VK19</accession>
<dbReference type="SUPFAM" id="SSF51905">
    <property type="entry name" value="FAD/NAD(P)-binding domain"/>
    <property type="match status" value="1"/>
</dbReference>
<gene>
    <name evidence="6" type="ORF">B0I08_101695</name>
</gene>
<dbReference type="Pfam" id="PF03992">
    <property type="entry name" value="ABM"/>
    <property type="match status" value="2"/>
</dbReference>
<dbReference type="Gene3D" id="3.50.50.60">
    <property type="entry name" value="FAD/NAD(P)-binding domain"/>
    <property type="match status" value="1"/>
</dbReference>
<feature type="region of interest" description="Disordered" evidence="4">
    <location>
        <begin position="242"/>
        <end position="261"/>
    </location>
</feature>
<proteinExistence type="predicted"/>
<feature type="region of interest" description="Disordered" evidence="4">
    <location>
        <begin position="266"/>
        <end position="302"/>
    </location>
</feature>
<dbReference type="PANTHER" id="PTHR43004">
    <property type="entry name" value="TRK SYSTEM POTASSIUM UPTAKE PROTEIN"/>
    <property type="match status" value="1"/>
</dbReference>
<dbReference type="Gene3D" id="3.30.70.2450">
    <property type="match status" value="1"/>
</dbReference>
<keyword evidence="7" id="KW-1185">Reference proteome</keyword>
<feature type="compositionally biased region" description="Low complexity" evidence="4">
    <location>
        <begin position="266"/>
        <end position="295"/>
    </location>
</feature>
<comment type="caution">
    <text evidence="6">The sequence shown here is derived from an EMBL/GenBank/DDBJ whole genome shotgun (WGS) entry which is preliminary data.</text>
</comment>
<protein>
    <submittedName>
        <fullName evidence="6">2-polyprenyl-6-methoxyphenol hydroxylase-like FAD-dependent oxidoreductase</fullName>
    </submittedName>
</protein>
<feature type="domain" description="ABM" evidence="5">
    <location>
        <begin position="108"/>
        <end position="196"/>
    </location>
</feature>
<dbReference type="Gene3D" id="3.30.70.100">
    <property type="match status" value="2"/>
</dbReference>
<evidence type="ECO:0000259" key="5">
    <source>
        <dbReference type="PROSITE" id="PS51725"/>
    </source>
</evidence>
<sequence length="862" mass="92990">MSEPAIRTVLRMRAREGMEAEFQDAWASAAAEISRVPGNVRQELSRDLDDSRTFVITSDWIDRDAVDAFGRSEQREALTAGLRDLREDAARSTYELVSTVSATKPLPIRVDLTTRISPGEEEAFERAYQIVASRLAGTPGLIREELLKEPGSFVYHIFAEWETEQDFINWVEDPSHADQSGPLARWLSVEFARRVFEIRWRPAQHQRTPGTPEFPAVGYSTASRTVAAPAVGAPTVAARTVAGRAKAPTPRPTEVPVPVPPVAAAATPAPAAAPTQAPAASDPPEAAVAAAPTAANDVTTRGGTATSELDVLVVGSGPVGLTCAIELARRGIAVRVIEKRPDAAARADKAIGIHCRTMEIWEDQGVVAEAIRNGIWLHGQTVYVNGKQTHQVDWAGLSDLPYAHLGLPQYETERILSDRLASLGVTVERGVELVSFDQDPDGVTATLTSASGETTVTRAKYLVGCDGAHSVVRAGLGLQFEGGLSMFPQLFMLGDVQLDWTMPKGHLLRFVRIEDDGDFTGMLVCVPLPGDGRYRVATLAPQPLQKTIGSGIVPAGFWQEYTPPSLADIQAVLDDLAPEPTTASNLRWSSTFRIKHGIVDRYRTGRVFVAGDAAHLHPPAGGQGMNTGIQDAWNLGWKLALAVRGLAAPTLLDSYDAERRPAGKAIVDRAVSLAFTDEMDMEDEKAQFLLEMQMTMSYSGSALVGEDIGTDGVLRGPAPGERAPDVHGLTRFGVGHPLRLFEVTRGTRSTLLLYVDETVVEDDVVEAENLAAAVRRQSSGEIDAYLIASPDAQIPAHLDISVLRDSVGNFRNTYDPRGITAYLIRPDGHVGYRSARARLAGINDHLQNIFVDAQPTAGQSSD</sequence>
<dbReference type="RefSeq" id="WP_219905600.1">
    <property type="nucleotide sequence ID" value="NZ_PVTL01000001.1"/>
</dbReference>
<dbReference type="InterPro" id="IPR007138">
    <property type="entry name" value="ABM_dom"/>
</dbReference>
<dbReference type="AlphaFoldDB" id="A0A2T0VK19"/>
<evidence type="ECO:0000256" key="4">
    <source>
        <dbReference type="SAM" id="MobiDB-lite"/>
    </source>
</evidence>
<name>A0A2T0VK19_9MICO</name>
<dbReference type="InterPro" id="IPR036188">
    <property type="entry name" value="FAD/NAD-bd_sf"/>
</dbReference>
<dbReference type="EMBL" id="PVTL01000001">
    <property type="protein sequence ID" value="PRY70558.1"/>
    <property type="molecule type" value="Genomic_DNA"/>
</dbReference>
<dbReference type="Pfam" id="PF01494">
    <property type="entry name" value="FAD_binding_3"/>
    <property type="match status" value="1"/>
</dbReference>
<dbReference type="InterPro" id="IPR050641">
    <property type="entry name" value="RIFMO-like"/>
</dbReference>
<evidence type="ECO:0000256" key="2">
    <source>
        <dbReference type="ARBA" id="ARBA00022630"/>
    </source>
</evidence>
<dbReference type="PANTHER" id="PTHR43004:SF19">
    <property type="entry name" value="BINDING MONOOXYGENASE, PUTATIVE (JCVI)-RELATED"/>
    <property type="match status" value="1"/>
</dbReference>
<reference evidence="6 7" key="1">
    <citation type="submission" date="2018-03" db="EMBL/GenBank/DDBJ databases">
        <title>Genomic Encyclopedia of Type Strains, Phase III (KMG-III): the genomes of soil and plant-associated and newly described type strains.</title>
        <authorList>
            <person name="Whitman W."/>
        </authorList>
    </citation>
    <scope>NUCLEOTIDE SEQUENCE [LARGE SCALE GENOMIC DNA]</scope>
    <source>
        <strain evidence="6 7">CGMCC 1.12484</strain>
    </source>
</reference>
<dbReference type="SUPFAM" id="SSF54909">
    <property type="entry name" value="Dimeric alpha+beta barrel"/>
    <property type="match status" value="2"/>
</dbReference>
<dbReference type="GO" id="GO:0016709">
    <property type="term" value="F:oxidoreductase activity, acting on paired donors, with incorporation or reduction of molecular oxygen, NAD(P)H as one donor, and incorporation of one atom of oxygen"/>
    <property type="evidence" value="ECO:0007669"/>
    <property type="project" value="UniProtKB-ARBA"/>
</dbReference>
<dbReference type="InterPro" id="IPR011008">
    <property type="entry name" value="Dimeric_a/b-barrel"/>
</dbReference>
<evidence type="ECO:0000256" key="1">
    <source>
        <dbReference type="ARBA" id="ARBA00001974"/>
    </source>
</evidence>
<evidence type="ECO:0000313" key="6">
    <source>
        <dbReference type="EMBL" id="PRY70558.1"/>
    </source>
</evidence>
<dbReference type="GO" id="GO:0071949">
    <property type="term" value="F:FAD binding"/>
    <property type="evidence" value="ECO:0007669"/>
    <property type="project" value="InterPro"/>
</dbReference>